<dbReference type="InterPro" id="IPR004861">
    <property type="entry name" value="Siw14-like"/>
</dbReference>
<organism evidence="2 3">
    <name type="scientific">Clydaea vesicula</name>
    <dbReference type="NCBI Taxonomy" id="447962"/>
    <lineage>
        <taxon>Eukaryota</taxon>
        <taxon>Fungi</taxon>
        <taxon>Fungi incertae sedis</taxon>
        <taxon>Chytridiomycota</taxon>
        <taxon>Chytridiomycota incertae sedis</taxon>
        <taxon>Chytridiomycetes</taxon>
        <taxon>Lobulomycetales</taxon>
        <taxon>Lobulomycetaceae</taxon>
        <taxon>Clydaea</taxon>
    </lineage>
</organism>
<dbReference type="Pfam" id="PF03162">
    <property type="entry name" value="Y_phosphatase2"/>
    <property type="match status" value="1"/>
</dbReference>
<evidence type="ECO:0000313" key="2">
    <source>
        <dbReference type="EMBL" id="KAJ3219406.1"/>
    </source>
</evidence>
<evidence type="ECO:0000313" key="3">
    <source>
        <dbReference type="Proteomes" id="UP001211065"/>
    </source>
</evidence>
<proteinExistence type="predicted"/>
<dbReference type="PANTHER" id="PTHR31126:SF14">
    <property type="entry name" value="TYROSINE-PROTEIN PHOSPHATASE OCA6-RELATED"/>
    <property type="match status" value="1"/>
</dbReference>
<dbReference type="Proteomes" id="UP001211065">
    <property type="component" value="Unassembled WGS sequence"/>
</dbReference>
<evidence type="ECO:0000256" key="1">
    <source>
        <dbReference type="SAM" id="MobiDB-lite"/>
    </source>
</evidence>
<dbReference type="SUPFAM" id="SSF52799">
    <property type="entry name" value="(Phosphotyrosine protein) phosphatases II"/>
    <property type="match status" value="1"/>
</dbReference>
<dbReference type="PANTHER" id="PTHR31126">
    <property type="entry name" value="TYROSINE-PROTEIN PHOSPHATASE"/>
    <property type="match status" value="1"/>
</dbReference>
<dbReference type="GO" id="GO:0016791">
    <property type="term" value="F:phosphatase activity"/>
    <property type="evidence" value="ECO:0007669"/>
    <property type="project" value="TreeGrafter"/>
</dbReference>
<feature type="region of interest" description="Disordered" evidence="1">
    <location>
        <begin position="191"/>
        <end position="223"/>
    </location>
</feature>
<reference evidence="2" key="1">
    <citation type="submission" date="2020-05" db="EMBL/GenBank/DDBJ databases">
        <title>Phylogenomic resolution of chytrid fungi.</title>
        <authorList>
            <person name="Stajich J.E."/>
            <person name="Amses K."/>
            <person name="Simmons R."/>
            <person name="Seto K."/>
            <person name="Myers J."/>
            <person name="Bonds A."/>
            <person name="Quandt C.A."/>
            <person name="Barry K."/>
            <person name="Liu P."/>
            <person name="Grigoriev I."/>
            <person name="Longcore J.E."/>
            <person name="James T.Y."/>
        </authorList>
    </citation>
    <scope>NUCLEOTIDE SEQUENCE</scope>
    <source>
        <strain evidence="2">JEL0476</strain>
    </source>
</reference>
<sequence>MDSCNLVNPPFRYQMVEENVFRGTYPKDRNLFFLKRLNLKTILSLTSDPPKNYLLDFCNSNQISSIHFKVEKPKDNLPLTYQKVSSILQIIVDEKNLPIYIHCLDGTLITGVVVGCLRKLQCWTVQSAMMEYSRISKDGIIGSEEAEFVEKFQGEVEIPITVPPWLWGGIINYQKRHPSLRLKYQQPTSLQQVSSNLRSSNDENNADSPSNPSKILLNNNQSPANTPLNTLVLQLAKEDLRRQSSIVPPEFSRQGSTDSNQISLRNSRGVAGLSTDVIQRNEVNSLQDDEEEPLSLAIQALALEFSGSFKKNL</sequence>
<dbReference type="FunFam" id="3.90.190.10:FF:000084">
    <property type="entry name" value="Tyrosine phospatase-like protein"/>
    <property type="match status" value="1"/>
</dbReference>
<protein>
    <submittedName>
        <fullName evidence="2">Uncharacterized protein</fullName>
    </submittedName>
</protein>
<dbReference type="AlphaFoldDB" id="A0AAD5Y038"/>
<dbReference type="InterPro" id="IPR029021">
    <property type="entry name" value="Prot-tyrosine_phosphatase-like"/>
</dbReference>
<name>A0AAD5Y038_9FUNG</name>
<dbReference type="Gene3D" id="3.90.190.10">
    <property type="entry name" value="Protein tyrosine phosphatase superfamily"/>
    <property type="match status" value="1"/>
</dbReference>
<dbReference type="EMBL" id="JADGJW010000340">
    <property type="protein sequence ID" value="KAJ3219406.1"/>
    <property type="molecule type" value="Genomic_DNA"/>
</dbReference>
<accession>A0AAD5Y038</accession>
<keyword evidence="3" id="KW-1185">Reference proteome</keyword>
<comment type="caution">
    <text evidence="2">The sequence shown here is derived from an EMBL/GenBank/DDBJ whole genome shotgun (WGS) entry which is preliminary data.</text>
</comment>
<gene>
    <name evidence="2" type="ORF">HK099_004721</name>
</gene>